<dbReference type="GO" id="GO:0016491">
    <property type="term" value="F:oxidoreductase activity"/>
    <property type="evidence" value="ECO:0007669"/>
    <property type="project" value="UniProtKB-KW"/>
</dbReference>
<dbReference type="AlphaFoldDB" id="A0A160FIQ7"/>
<sequence>MGDPAFADESLIPDHFDIGLSNPEYKCIGGWYKPVPGRYMLMHDNLFDLTHLGYLHRNTFGGGADEAPILGTGLN</sequence>
<keyword evidence="4" id="KW-1185">Reference proteome</keyword>
<evidence type="ECO:0000259" key="2">
    <source>
        <dbReference type="Pfam" id="PF19112"/>
    </source>
</evidence>
<evidence type="ECO:0000256" key="1">
    <source>
        <dbReference type="ARBA" id="ARBA00023002"/>
    </source>
</evidence>
<dbReference type="RefSeq" id="WP_063495227.1">
    <property type="nucleotide sequence ID" value="NZ_CP014578.1"/>
</dbReference>
<evidence type="ECO:0000313" key="3">
    <source>
        <dbReference type="EMBL" id="ANB71766.1"/>
    </source>
</evidence>
<feature type="domain" description="Vanillate O-demethylase oxygenase-like C-terminal catalytic" evidence="2">
    <location>
        <begin position="38"/>
        <end position="65"/>
    </location>
</feature>
<name>A0A160FIQ7_9BURK</name>
<dbReference type="KEGG" id="buz:AYM40_04790"/>
<reference evidence="3 4" key="1">
    <citation type="journal article" date="2016" name="Gene">
        <title>PacBio SMRT assembly of a complex multi-replicon genome reveals chlorocatechol degradative operon in a region of genome plasticity.</title>
        <authorList>
            <person name="Ricker N."/>
            <person name="Shen S.Y."/>
            <person name="Goordial J."/>
            <person name="Jin S."/>
            <person name="Fulthorpe R.R."/>
        </authorList>
    </citation>
    <scope>NUCLEOTIDE SEQUENCE [LARGE SCALE GENOMIC DNA]</scope>
    <source>
        <strain evidence="3 4">OLGA172</strain>
    </source>
</reference>
<dbReference type="Pfam" id="PF19112">
    <property type="entry name" value="VanA_C"/>
    <property type="match status" value="1"/>
</dbReference>
<dbReference type="SUPFAM" id="SSF55961">
    <property type="entry name" value="Bet v1-like"/>
    <property type="match status" value="1"/>
</dbReference>
<organism evidence="3 4">
    <name type="scientific">Paraburkholderia phytofirmans OLGA172</name>
    <dbReference type="NCBI Taxonomy" id="1417228"/>
    <lineage>
        <taxon>Bacteria</taxon>
        <taxon>Pseudomonadati</taxon>
        <taxon>Pseudomonadota</taxon>
        <taxon>Betaproteobacteria</taxon>
        <taxon>Burkholderiales</taxon>
        <taxon>Burkholderiaceae</taxon>
        <taxon>Paraburkholderia</taxon>
    </lineage>
</organism>
<gene>
    <name evidence="3" type="ORF">AYM40_04790</name>
</gene>
<dbReference type="Gene3D" id="3.90.380.10">
    <property type="entry name" value="Naphthalene 1,2-dioxygenase Alpha Subunit, Chain A, domain 1"/>
    <property type="match status" value="1"/>
</dbReference>
<dbReference type="STRING" id="1804984.AYM40_04790"/>
<dbReference type="EMBL" id="CP014578">
    <property type="protein sequence ID" value="ANB71766.1"/>
    <property type="molecule type" value="Genomic_DNA"/>
</dbReference>
<proteinExistence type="predicted"/>
<protein>
    <recommendedName>
        <fullName evidence="2">Vanillate O-demethylase oxygenase-like C-terminal catalytic domain-containing protein</fullName>
    </recommendedName>
</protein>
<dbReference type="Proteomes" id="UP000076852">
    <property type="component" value="Chromosome 1"/>
</dbReference>
<accession>A0A160FIQ7</accession>
<dbReference type="InterPro" id="IPR044043">
    <property type="entry name" value="VanA_C_cat"/>
</dbReference>
<evidence type="ECO:0000313" key="4">
    <source>
        <dbReference type="Proteomes" id="UP000076852"/>
    </source>
</evidence>
<keyword evidence="1" id="KW-0560">Oxidoreductase</keyword>